<gene>
    <name evidence="1" type="ORF">CNEO2_60095</name>
</gene>
<name>A0AAD2DH70_9CLOT</name>
<comment type="caution">
    <text evidence="1">The sequence shown here is derived from an EMBL/GenBank/DDBJ whole genome shotgun (WGS) entry which is preliminary data.</text>
</comment>
<sequence length="74" mass="9075">MGEEEVYKTANDNPVKFLIMTHEKFFENGVNAVIGLCDELREYIKDKYFMDEFLDSVEYRKLRYYEEREFEIEN</sequence>
<evidence type="ECO:0000313" key="1">
    <source>
        <dbReference type="EMBL" id="CAI3674557.1"/>
    </source>
</evidence>
<reference evidence="1" key="1">
    <citation type="submission" date="2022-10" db="EMBL/GenBank/DDBJ databases">
        <authorList>
            <person name="Aires J."/>
            <person name="Mesa V."/>
        </authorList>
    </citation>
    <scope>NUCLEOTIDE SEQUENCE</scope>
    <source>
        <strain evidence="1">Clostridium neonatale JD116</strain>
    </source>
</reference>
<protein>
    <submittedName>
        <fullName evidence="1">Uncharacterized protein</fullName>
    </submittedName>
</protein>
<proteinExistence type="predicted"/>
<dbReference type="RefSeq" id="WP_317049908.1">
    <property type="nucleotide sequence ID" value="NZ_CAMRXC010000295.1"/>
</dbReference>
<accession>A0AAD2DH70</accession>
<dbReference type="Proteomes" id="UP001189143">
    <property type="component" value="Unassembled WGS sequence"/>
</dbReference>
<evidence type="ECO:0000313" key="2">
    <source>
        <dbReference type="Proteomes" id="UP001189143"/>
    </source>
</evidence>
<dbReference type="EMBL" id="CAMTCP010000270">
    <property type="protein sequence ID" value="CAI3674557.1"/>
    <property type="molecule type" value="Genomic_DNA"/>
</dbReference>
<organism evidence="1 2">
    <name type="scientific">Clostridium neonatale</name>
    <dbReference type="NCBI Taxonomy" id="137838"/>
    <lineage>
        <taxon>Bacteria</taxon>
        <taxon>Bacillati</taxon>
        <taxon>Bacillota</taxon>
        <taxon>Clostridia</taxon>
        <taxon>Eubacteriales</taxon>
        <taxon>Clostridiaceae</taxon>
        <taxon>Clostridium</taxon>
    </lineage>
</organism>
<dbReference type="AlphaFoldDB" id="A0AAD2DH70"/>